<sequence>MPPPPRDFGPPAPIFRDHVISSHRRSGELSTLPYHLINTSHSTTTSAMARVRAHEAYQRYLQIPKPDLKLPDAVIEDSGHVDLYVSEVYCRYSSCEVDTKYMNLNNLKKHFVAKYSAEFKENSGGRLKKVNKDAAIAWYTELVAAYDACKAAKPKVRLVIPLKHDGTVNMTAMRTLVKDHDIQVPCDCCKADKKLKNK</sequence>
<protein>
    <recommendedName>
        <fullName evidence="3">C2H2-type domain-containing protein</fullName>
    </recommendedName>
</protein>
<comment type="caution">
    <text evidence="1">The sequence shown here is derived from an EMBL/GenBank/DDBJ whole genome shotgun (WGS) entry which is preliminary data.</text>
</comment>
<gene>
    <name evidence="1" type="ORF">IFM53868_07467</name>
</gene>
<keyword evidence="2" id="KW-1185">Reference proteome</keyword>
<dbReference type="EMBL" id="BLKG01000097">
    <property type="protein sequence ID" value="GFF94213.1"/>
    <property type="molecule type" value="Genomic_DNA"/>
</dbReference>
<name>A0ABQ1B5N3_9EURO</name>
<dbReference type="Proteomes" id="UP000465266">
    <property type="component" value="Unassembled WGS sequence"/>
</dbReference>
<evidence type="ECO:0000313" key="2">
    <source>
        <dbReference type="Proteomes" id="UP000465266"/>
    </source>
</evidence>
<proteinExistence type="predicted"/>
<evidence type="ECO:0008006" key="3">
    <source>
        <dbReference type="Google" id="ProtNLM"/>
    </source>
</evidence>
<reference evidence="1 2" key="1">
    <citation type="submission" date="2020-01" db="EMBL/GenBank/DDBJ databases">
        <title>Draft genome sequence of Aspergillus udagawae IFM 53868.</title>
        <authorList>
            <person name="Takahashi H."/>
            <person name="Yaguchi T."/>
        </authorList>
    </citation>
    <scope>NUCLEOTIDE SEQUENCE [LARGE SCALE GENOMIC DNA]</scope>
    <source>
        <strain evidence="1 2">IFM 53868</strain>
    </source>
</reference>
<accession>A0ABQ1B5N3</accession>
<organism evidence="1 2">
    <name type="scientific">Aspergillus udagawae</name>
    <dbReference type="NCBI Taxonomy" id="91492"/>
    <lineage>
        <taxon>Eukaryota</taxon>
        <taxon>Fungi</taxon>
        <taxon>Dikarya</taxon>
        <taxon>Ascomycota</taxon>
        <taxon>Pezizomycotina</taxon>
        <taxon>Eurotiomycetes</taxon>
        <taxon>Eurotiomycetidae</taxon>
        <taxon>Eurotiales</taxon>
        <taxon>Aspergillaceae</taxon>
        <taxon>Aspergillus</taxon>
        <taxon>Aspergillus subgen. Fumigati</taxon>
    </lineage>
</organism>
<evidence type="ECO:0000313" key="1">
    <source>
        <dbReference type="EMBL" id="GFF94213.1"/>
    </source>
</evidence>